<dbReference type="Proteomes" id="UP000198318">
    <property type="component" value="Unassembled WGS sequence"/>
</dbReference>
<evidence type="ECO:0000313" key="1">
    <source>
        <dbReference type="EMBL" id="SNT60789.1"/>
    </source>
</evidence>
<dbReference type="RefSeq" id="WP_089330719.1">
    <property type="nucleotide sequence ID" value="NZ_FZOR01000059.1"/>
</dbReference>
<proteinExistence type="predicted"/>
<sequence>MPAATDRHAHILRGAESIQRLAERADPQAIERLLTQPAAAHLDDDTLDFLHRARNLVSITAQALVTVLESTASSTMRGYEQEQTSANCPTPSLAAQHPGPLDAAEAWRRARLYFSRQHEDPILVHIEEFDHGYQAMPIVLSLPELPSSPTIETPTTLVFDKTTGAATLWPLLRLDVLASHYRSYKRQAPITCESQS</sequence>
<evidence type="ECO:0000313" key="2">
    <source>
        <dbReference type="Proteomes" id="UP000198318"/>
    </source>
</evidence>
<reference evidence="1 2" key="1">
    <citation type="submission" date="2017-06" db="EMBL/GenBank/DDBJ databases">
        <authorList>
            <person name="Kim H.J."/>
            <person name="Triplett B.A."/>
        </authorList>
    </citation>
    <scope>NUCLEOTIDE SEQUENCE [LARGE SCALE GENOMIC DNA]</scope>
    <source>
        <strain evidence="1 2">DSM 44715</strain>
    </source>
</reference>
<dbReference type="OrthoDB" id="3478758at2"/>
<dbReference type="EMBL" id="FZOR01000059">
    <property type="protein sequence ID" value="SNT60789.1"/>
    <property type="molecule type" value="Genomic_DNA"/>
</dbReference>
<organism evidence="1 2">
    <name type="scientific">Actinomadura meyerae</name>
    <dbReference type="NCBI Taxonomy" id="240840"/>
    <lineage>
        <taxon>Bacteria</taxon>
        <taxon>Bacillati</taxon>
        <taxon>Actinomycetota</taxon>
        <taxon>Actinomycetes</taxon>
        <taxon>Streptosporangiales</taxon>
        <taxon>Thermomonosporaceae</taxon>
        <taxon>Actinomadura</taxon>
    </lineage>
</organism>
<gene>
    <name evidence="1" type="ORF">SAMN05443665_105928</name>
</gene>
<name>A0A239P388_9ACTN</name>
<keyword evidence="2" id="KW-1185">Reference proteome</keyword>
<protein>
    <submittedName>
        <fullName evidence="1">Uncharacterized protein</fullName>
    </submittedName>
</protein>
<accession>A0A239P388</accession>
<dbReference type="AlphaFoldDB" id="A0A239P388"/>